<dbReference type="Proteomes" id="UP001652504">
    <property type="component" value="Unassembled WGS sequence"/>
</dbReference>
<evidence type="ECO:0000313" key="2">
    <source>
        <dbReference type="Proteomes" id="UP001652504"/>
    </source>
</evidence>
<gene>
    <name evidence="1" type="ORF">OE749_03755</name>
</gene>
<comment type="caution">
    <text evidence="1">The sequence shown here is derived from an EMBL/GenBank/DDBJ whole genome shotgun (WGS) entry which is preliminary data.</text>
</comment>
<evidence type="ECO:0000313" key="1">
    <source>
        <dbReference type="EMBL" id="MCV2883815.1"/>
    </source>
</evidence>
<proteinExistence type="predicted"/>
<protein>
    <submittedName>
        <fullName evidence="1">Uncharacterized protein</fullName>
    </submittedName>
</protein>
<dbReference type="EMBL" id="JAOWKX010000002">
    <property type="protein sequence ID" value="MCV2883815.1"/>
    <property type="molecule type" value="Genomic_DNA"/>
</dbReference>
<keyword evidence="2" id="KW-1185">Reference proteome</keyword>
<name>A0ABT3A564_9ALTE</name>
<reference evidence="1 2" key="1">
    <citation type="submission" date="2022-10" db="EMBL/GenBank/DDBJ databases">
        <title>Aestuariibacter sp. AA17 isolated from Montipora capitata coral fragment.</title>
        <authorList>
            <person name="Emsley S.A."/>
            <person name="Pfannmuller K.M."/>
            <person name="Loughran R.M."/>
            <person name="Shlafstein M."/>
            <person name="Papke E."/>
            <person name="Saw J.H."/>
            <person name="Ushijima B."/>
            <person name="Videau P."/>
        </authorList>
    </citation>
    <scope>NUCLEOTIDE SEQUENCE [LARGE SCALE GENOMIC DNA]</scope>
    <source>
        <strain evidence="1 2">AA17</strain>
    </source>
</reference>
<sequence>MPPRIRHRSIKHENIDRQIRVLHHAMGKKILASPELQQQVIQKIEERYQMGKLRHGHYLTWLTLMEATDDASLFMTTLLDDSPYMRKLRRFTPFVGVLTEEERQRVLMDFACGTLDDVII</sequence>
<dbReference type="RefSeq" id="WP_263711029.1">
    <property type="nucleotide sequence ID" value="NZ_JAOWKX010000002.1"/>
</dbReference>
<organism evidence="1 2">
    <name type="scientific">Fluctibacter corallii</name>
    <dbReference type="NCBI Taxonomy" id="2984329"/>
    <lineage>
        <taxon>Bacteria</taxon>
        <taxon>Pseudomonadati</taxon>
        <taxon>Pseudomonadota</taxon>
        <taxon>Gammaproteobacteria</taxon>
        <taxon>Alteromonadales</taxon>
        <taxon>Alteromonadaceae</taxon>
        <taxon>Fluctibacter</taxon>
    </lineage>
</organism>
<accession>A0ABT3A564</accession>